<sequence>MGKKPALEDTMRKHYRIAIMGAAGVGKSAIVNQFLYGKFHKDYKKTVEDMHRGEFDMDGTKLTLELLDTAGAYKFPGMRRLAIATSDAFILVYSRENSESFREVTELRDLIHAERETDEVPIVIVANKEDRQTKVCRRELASDPVATESAIANIDWDSTFFTASAKEGINIVAIFVEILKLLSKGRDDLSAVLMKRWLSLSELPSKEKLVRNKVISGSSGQSAGGGARTRVRIFLQYLWAVCCPQCHRCPSWLCDQAIAIEWRFKSRFPALFSYERQPEIYCTIQAYVEMFTLREGIVMYLLKIESCM</sequence>
<comment type="subcellular location">
    <subcellularLocation>
        <location evidence="1">Cell membrane</location>
        <topology evidence="1">Lipid-anchor</topology>
    </subcellularLocation>
</comment>
<protein>
    <submittedName>
        <fullName evidence="10">Ras-related protein rap-1b</fullName>
    </submittedName>
</protein>
<evidence type="ECO:0000313" key="11">
    <source>
        <dbReference type="Proteomes" id="UP000735302"/>
    </source>
</evidence>
<keyword evidence="7" id="KW-0449">Lipoprotein</keyword>
<dbReference type="EMBL" id="BLXT01005511">
    <property type="protein sequence ID" value="GFO23534.1"/>
    <property type="molecule type" value="Genomic_DNA"/>
</dbReference>
<keyword evidence="8" id="KW-0636">Prenylation</keyword>
<dbReference type="PANTHER" id="PTHR46149:SF7">
    <property type="entry name" value="GTP-BINDING PROTEIN DI-RAS2"/>
    <property type="match status" value="1"/>
</dbReference>
<dbReference type="SMART" id="SM00173">
    <property type="entry name" value="RAS"/>
    <property type="match status" value="1"/>
</dbReference>
<dbReference type="InterPro" id="IPR001806">
    <property type="entry name" value="Small_GTPase"/>
</dbReference>
<dbReference type="FunFam" id="3.40.50.300:FF:000475">
    <property type="entry name" value="GTP-binding protein Rhes"/>
    <property type="match status" value="1"/>
</dbReference>
<keyword evidence="3" id="KW-0488">Methylation</keyword>
<organism evidence="10 11">
    <name type="scientific">Plakobranchus ocellatus</name>
    <dbReference type="NCBI Taxonomy" id="259542"/>
    <lineage>
        <taxon>Eukaryota</taxon>
        <taxon>Metazoa</taxon>
        <taxon>Spiralia</taxon>
        <taxon>Lophotrochozoa</taxon>
        <taxon>Mollusca</taxon>
        <taxon>Gastropoda</taxon>
        <taxon>Heterobranchia</taxon>
        <taxon>Euthyneura</taxon>
        <taxon>Panpulmonata</taxon>
        <taxon>Sacoglossa</taxon>
        <taxon>Placobranchoidea</taxon>
        <taxon>Plakobranchidae</taxon>
        <taxon>Plakobranchus</taxon>
    </lineage>
</organism>
<name>A0AAV4BYR3_9GAST</name>
<accession>A0AAV4BYR3</accession>
<dbReference type="SUPFAM" id="SSF52540">
    <property type="entry name" value="P-loop containing nucleoside triphosphate hydrolases"/>
    <property type="match status" value="1"/>
</dbReference>
<dbReference type="PRINTS" id="PR00449">
    <property type="entry name" value="RASTRNSFRMNG"/>
</dbReference>
<gene>
    <name evidence="10" type="ORF">PoB_005003900</name>
</gene>
<dbReference type="GO" id="GO:0005525">
    <property type="term" value="F:GTP binding"/>
    <property type="evidence" value="ECO:0007669"/>
    <property type="project" value="UniProtKB-KW"/>
</dbReference>
<evidence type="ECO:0000256" key="3">
    <source>
        <dbReference type="ARBA" id="ARBA00022481"/>
    </source>
</evidence>
<dbReference type="InterPro" id="IPR027417">
    <property type="entry name" value="P-loop_NTPase"/>
</dbReference>
<keyword evidence="2" id="KW-1003">Cell membrane</keyword>
<evidence type="ECO:0000256" key="2">
    <source>
        <dbReference type="ARBA" id="ARBA00022475"/>
    </source>
</evidence>
<dbReference type="AlphaFoldDB" id="A0AAV4BYR3"/>
<dbReference type="SMART" id="SM00174">
    <property type="entry name" value="RHO"/>
    <property type="match status" value="1"/>
</dbReference>
<evidence type="ECO:0000256" key="4">
    <source>
        <dbReference type="ARBA" id="ARBA00022741"/>
    </source>
</evidence>
<keyword evidence="5" id="KW-0342">GTP-binding</keyword>
<dbReference type="Gene3D" id="3.40.50.300">
    <property type="entry name" value="P-loop containing nucleotide triphosphate hydrolases"/>
    <property type="match status" value="1"/>
</dbReference>
<keyword evidence="6" id="KW-0472">Membrane</keyword>
<dbReference type="PANTHER" id="PTHR46149">
    <property type="entry name" value="MIP08469P"/>
    <property type="match status" value="1"/>
</dbReference>
<dbReference type="PROSITE" id="PS51419">
    <property type="entry name" value="RAB"/>
    <property type="match status" value="1"/>
</dbReference>
<dbReference type="SMART" id="SM00175">
    <property type="entry name" value="RAB"/>
    <property type="match status" value="1"/>
</dbReference>
<comment type="caution">
    <text evidence="10">The sequence shown here is derived from an EMBL/GenBank/DDBJ whole genome shotgun (WGS) entry which is preliminary data.</text>
</comment>
<keyword evidence="11" id="KW-1185">Reference proteome</keyword>
<reference evidence="10 11" key="1">
    <citation type="journal article" date="2021" name="Elife">
        <title>Chloroplast acquisition without the gene transfer in kleptoplastic sea slugs, Plakobranchus ocellatus.</title>
        <authorList>
            <person name="Maeda T."/>
            <person name="Takahashi S."/>
            <person name="Yoshida T."/>
            <person name="Shimamura S."/>
            <person name="Takaki Y."/>
            <person name="Nagai Y."/>
            <person name="Toyoda A."/>
            <person name="Suzuki Y."/>
            <person name="Arimoto A."/>
            <person name="Ishii H."/>
            <person name="Satoh N."/>
            <person name="Nishiyama T."/>
            <person name="Hasebe M."/>
            <person name="Maruyama T."/>
            <person name="Minagawa J."/>
            <person name="Obokata J."/>
            <person name="Shigenobu S."/>
        </authorList>
    </citation>
    <scope>NUCLEOTIDE SEQUENCE [LARGE SCALE GENOMIC DNA]</scope>
</reference>
<dbReference type="InterPro" id="IPR005225">
    <property type="entry name" value="Small_GTP-bd"/>
</dbReference>
<dbReference type="PROSITE" id="PS51421">
    <property type="entry name" value="RAS"/>
    <property type="match status" value="1"/>
</dbReference>
<dbReference type="GO" id="GO:0005886">
    <property type="term" value="C:plasma membrane"/>
    <property type="evidence" value="ECO:0007669"/>
    <property type="project" value="UniProtKB-SubCell"/>
</dbReference>
<proteinExistence type="inferred from homology"/>
<evidence type="ECO:0000256" key="1">
    <source>
        <dbReference type="ARBA" id="ARBA00004193"/>
    </source>
</evidence>
<dbReference type="InterPro" id="IPR052236">
    <property type="entry name" value="Small_GTPase_RasD"/>
</dbReference>
<dbReference type="Pfam" id="PF00071">
    <property type="entry name" value="Ras"/>
    <property type="match status" value="1"/>
</dbReference>
<dbReference type="GO" id="GO:0003924">
    <property type="term" value="F:GTPase activity"/>
    <property type="evidence" value="ECO:0007669"/>
    <property type="project" value="InterPro"/>
</dbReference>
<evidence type="ECO:0000256" key="6">
    <source>
        <dbReference type="ARBA" id="ARBA00023136"/>
    </source>
</evidence>
<evidence type="ECO:0000256" key="9">
    <source>
        <dbReference type="ARBA" id="ARBA00038061"/>
    </source>
</evidence>
<evidence type="ECO:0000256" key="8">
    <source>
        <dbReference type="ARBA" id="ARBA00023289"/>
    </source>
</evidence>
<evidence type="ECO:0000256" key="5">
    <source>
        <dbReference type="ARBA" id="ARBA00023134"/>
    </source>
</evidence>
<comment type="similarity">
    <text evidence="9">Belongs to the small GTPase superfamily. RasD family.</text>
</comment>
<evidence type="ECO:0000313" key="10">
    <source>
        <dbReference type="EMBL" id="GFO23534.1"/>
    </source>
</evidence>
<dbReference type="NCBIfam" id="TIGR00231">
    <property type="entry name" value="small_GTP"/>
    <property type="match status" value="1"/>
</dbReference>
<evidence type="ECO:0000256" key="7">
    <source>
        <dbReference type="ARBA" id="ARBA00023288"/>
    </source>
</evidence>
<dbReference type="Proteomes" id="UP000735302">
    <property type="component" value="Unassembled WGS sequence"/>
</dbReference>
<keyword evidence="4" id="KW-0547">Nucleotide-binding</keyword>